<protein>
    <submittedName>
        <fullName evidence="1">Uncharacterized protein</fullName>
    </submittedName>
</protein>
<dbReference type="Pfam" id="PF07893">
    <property type="entry name" value="DUF1668"/>
    <property type="match status" value="1"/>
</dbReference>
<dbReference type="InterPro" id="IPR012871">
    <property type="entry name" value="DUF1668_ORYSA"/>
</dbReference>
<dbReference type="AlphaFoldDB" id="R7W0K5"/>
<proteinExistence type="predicted"/>
<organism evidence="1">
    <name type="scientific">Aegilops tauschii</name>
    <name type="common">Tausch's goatgrass</name>
    <name type="synonym">Aegilops squarrosa</name>
    <dbReference type="NCBI Taxonomy" id="37682"/>
    <lineage>
        <taxon>Eukaryota</taxon>
        <taxon>Viridiplantae</taxon>
        <taxon>Streptophyta</taxon>
        <taxon>Embryophyta</taxon>
        <taxon>Tracheophyta</taxon>
        <taxon>Spermatophyta</taxon>
        <taxon>Magnoliopsida</taxon>
        <taxon>Liliopsida</taxon>
        <taxon>Poales</taxon>
        <taxon>Poaceae</taxon>
        <taxon>BOP clade</taxon>
        <taxon>Pooideae</taxon>
        <taxon>Triticodae</taxon>
        <taxon>Triticeae</taxon>
        <taxon>Triticinae</taxon>
        <taxon>Aegilops</taxon>
    </lineage>
</organism>
<dbReference type="EnsemblPlants" id="EMT02633">
    <property type="protein sequence ID" value="EMT02633"/>
    <property type="gene ID" value="F775_43002"/>
</dbReference>
<evidence type="ECO:0000313" key="1">
    <source>
        <dbReference type="EnsemblPlants" id="EMT02633"/>
    </source>
</evidence>
<sequence>MAGSPYMHFFSLLRGQAEGSVMFVPCYDNPVLYNIDKESVAGVPLPSFPKQSDSISLSVAGPRARVHRQYDDDGQQQLYVITRGNGDDGFFEVLNYRRTGFPWYGRSHAGPLWWSWKPLPSPQLYGPACPPDIGRKVFSPTAAAVVDDTTICVSSVDAGSACAFDTARGEWRQAGGWVLPCDGAAEYVSELGLWFGVEHAKRNPDHRLRAFDLSSSSSPPVVRQTWSYLDRLPGEWLTSQRHLLTLGSGKFCIATSFQSIERHPNSWGCHSDDGLDDDIALHDLTVLTGVEVVRRGDELHMINHKRKIYRLQDDFGIHCVL</sequence>
<dbReference type="ExpressionAtlas" id="R7W0K5">
    <property type="expression patterns" value="baseline"/>
</dbReference>
<reference evidence="1" key="1">
    <citation type="submission" date="2015-06" db="UniProtKB">
        <authorList>
            <consortium name="EnsemblPlants"/>
        </authorList>
    </citation>
    <scope>IDENTIFICATION</scope>
</reference>
<accession>R7W0K5</accession>
<dbReference type="PANTHER" id="PTHR33085:SF129">
    <property type="entry name" value="OS04G0426500 PROTEIN"/>
    <property type="match status" value="1"/>
</dbReference>
<name>R7W0K5_AEGTA</name>
<dbReference type="PANTHER" id="PTHR33085">
    <property type="entry name" value="OS12G0113100 PROTEIN-RELATED"/>
    <property type="match status" value="1"/>
</dbReference>